<evidence type="ECO:0000256" key="3">
    <source>
        <dbReference type="ARBA" id="ARBA00022759"/>
    </source>
</evidence>
<dbReference type="GO" id="GO:0046872">
    <property type="term" value="F:metal ion binding"/>
    <property type="evidence" value="ECO:0007669"/>
    <property type="project" value="UniProtKB-KW"/>
</dbReference>
<dbReference type="SUPFAM" id="SSF54060">
    <property type="entry name" value="His-Me finger endonucleases"/>
    <property type="match status" value="1"/>
</dbReference>
<feature type="signal peptide" evidence="7">
    <location>
        <begin position="1"/>
        <end position="21"/>
    </location>
</feature>
<keyword evidence="7" id="KW-0732">Signal</keyword>
<dbReference type="SMART" id="SM00477">
    <property type="entry name" value="NUC"/>
    <property type="match status" value="1"/>
</dbReference>
<dbReference type="InterPro" id="IPR044929">
    <property type="entry name" value="DNA/RNA_non-sp_Endonuclease_sf"/>
</dbReference>
<comment type="caution">
    <text evidence="10">The sequence shown here is derived from an EMBL/GenBank/DDBJ whole genome shotgun (WGS) entry which is preliminary data.</text>
</comment>
<evidence type="ECO:0000256" key="6">
    <source>
        <dbReference type="SAM" id="MobiDB-lite"/>
    </source>
</evidence>
<evidence type="ECO:0000256" key="7">
    <source>
        <dbReference type="SAM" id="SignalP"/>
    </source>
</evidence>
<organism evidence="10 11">
    <name type="scientific">Meloidogyne enterolobii</name>
    <name type="common">Root-knot nematode worm</name>
    <name type="synonym">Meloidogyne mayaguensis</name>
    <dbReference type="NCBI Taxonomy" id="390850"/>
    <lineage>
        <taxon>Eukaryota</taxon>
        <taxon>Metazoa</taxon>
        <taxon>Ecdysozoa</taxon>
        <taxon>Nematoda</taxon>
        <taxon>Chromadorea</taxon>
        <taxon>Rhabditida</taxon>
        <taxon>Tylenchina</taxon>
        <taxon>Tylenchomorpha</taxon>
        <taxon>Tylenchoidea</taxon>
        <taxon>Meloidogynidae</taxon>
        <taxon>Meloidogyninae</taxon>
        <taxon>Meloidogyne</taxon>
    </lineage>
</organism>
<keyword evidence="2" id="KW-0540">Nuclease</keyword>
<dbReference type="InterPro" id="IPR020821">
    <property type="entry name" value="ENPP1-3/EXOG-like_nuc-like"/>
</dbReference>
<feature type="region of interest" description="Disordered" evidence="6">
    <location>
        <begin position="691"/>
        <end position="763"/>
    </location>
</feature>
<evidence type="ECO:0000313" key="10">
    <source>
        <dbReference type="EMBL" id="CAD2182950.1"/>
    </source>
</evidence>
<dbReference type="GO" id="GO:0005634">
    <property type="term" value="C:nucleus"/>
    <property type="evidence" value="ECO:0007669"/>
    <property type="project" value="TreeGrafter"/>
</dbReference>
<dbReference type="AlphaFoldDB" id="A0A6V7W7E3"/>
<feature type="chain" id="PRO_5027811210" evidence="7">
    <location>
        <begin position="22"/>
        <end position="785"/>
    </location>
</feature>
<evidence type="ECO:0000256" key="2">
    <source>
        <dbReference type="ARBA" id="ARBA00022722"/>
    </source>
</evidence>
<dbReference type="GO" id="GO:0006309">
    <property type="term" value="P:apoptotic DNA fragmentation"/>
    <property type="evidence" value="ECO:0007669"/>
    <property type="project" value="TreeGrafter"/>
</dbReference>
<dbReference type="EMBL" id="CAJEWN010000450">
    <property type="protein sequence ID" value="CAD2182950.1"/>
    <property type="molecule type" value="Genomic_DNA"/>
</dbReference>
<dbReference type="Proteomes" id="UP000580250">
    <property type="component" value="Unassembled WGS sequence"/>
</dbReference>
<proteinExistence type="inferred from homology"/>
<keyword evidence="3" id="KW-0255">Endonuclease</keyword>
<evidence type="ECO:0000259" key="9">
    <source>
        <dbReference type="SMART" id="SM00892"/>
    </source>
</evidence>
<feature type="compositionally biased region" description="Basic and acidic residues" evidence="6">
    <location>
        <begin position="691"/>
        <end position="709"/>
    </location>
</feature>
<dbReference type="GO" id="GO:0005743">
    <property type="term" value="C:mitochondrial inner membrane"/>
    <property type="evidence" value="ECO:0007669"/>
    <property type="project" value="TreeGrafter"/>
</dbReference>
<keyword evidence="3" id="KW-0378">Hydrolase</keyword>
<feature type="domain" description="DNA/RNA non-specific endonuclease/pyrophosphatase/phosphodiesterase" evidence="9">
    <location>
        <begin position="381"/>
        <end position="580"/>
    </location>
</feature>
<comment type="similarity">
    <text evidence="1">Belongs to the DNA/RNA non-specific endonuclease family.</text>
</comment>
<dbReference type="InterPro" id="IPR044925">
    <property type="entry name" value="His-Me_finger_sf"/>
</dbReference>
<gene>
    <name evidence="10" type="ORF">MENT_LOCUS35204</name>
</gene>
<dbReference type="OrthoDB" id="5418055at2759"/>
<evidence type="ECO:0000259" key="8">
    <source>
        <dbReference type="SMART" id="SM00477"/>
    </source>
</evidence>
<dbReference type="PANTHER" id="PTHR13966">
    <property type="entry name" value="ENDONUCLEASE RELATED"/>
    <property type="match status" value="1"/>
</dbReference>
<evidence type="ECO:0000256" key="4">
    <source>
        <dbReference type="PIRSR" id="PIRSR640255-1"/>
    </source>
</evidence>
<name>A0A6V7W7E3_MELEN</name>
<dbReference type="SMART" id="SM00892">
    <property type="entry name" value="Endonuclease_NS"/>
    <property type="match status" value="1"/>
</dbReference>
<dbReference type="Pfam" id="PF01223">
    <property type="entry name" value="Endonuclease_NS"/>
    <property type="match status" value="1"/>
</dbReference>
<protein>
    <submittedName>
        <fullName evidence="10">Uncharacterized protein</fullName>
    </submittedName>
</protein>
<feature type="domain" description="ENPP1-3/EXOG-like endonuclease/phosphodiesterase" evidence="8">
    <location>
        <begin position="382"/>
        <end position="579"/>
    </location>
</feature>
<evidence type="ECO:0000256" key="1">
    <source>
        <dbReference type="ARBA" id="ARBA00010052"/>
    </source>
</evidence>
<dbReference type="InterPro" id="IPR040255">
    <property type="entry name" value="Non-specific_endonuclease"/>
</dbReference>
<dbReference type="Gene3D" id="3.40.570.10">
    <property type="entry name" value="Extracellular Endonuclease, subunit A"/>
    <property type="match status" value="1"/>
</dbReference>
<evidence type="ECO:0000256" key="5">
    <source>
        <dbReference type="PIRSR" id="PIRSR640255-2"/>
    </source>
</evidence>
<feature type="compositionally biased region" description="Basic residues" evidence="6">
    <location>
        <begin position="710"/>
        <end position="722"/>
    </location>
</feature>
<reference evidence="10 11" key="1">
    <citation type="submission" date="2020-08" db="EMBL/GenBank/DDBJ databases">
        <authorList>
            <person name="Koutsovoulos G."/>
            <person name="Danchin GJ E."/>
        </authorList>
    </citation>
    <scope>NUCLEOTIDE SEQUENCE [LARGE SCALE GENOMIC DNA]</scope>
</reference>
<feature type="binding site" evidence="5">
    <location>
        <position position="477"/>
    </location>
    <ligand>
        <name>Mg(2+)</name>
        <dbReference type="ChEBI" id="CHEBI:18420"/>
        <note>catalytic</note>
    </ligand>
</feature>
<dbReference type="InterPro" id="IPR001604">
    <property type="entry name" value="Endo_G_ENPP1-like_dom"/>
</dbReference>
<evidence type="ECO:0000313" key="11">
    <source>
        <dbReference type="Proteomes" id="UP000580250"/>
    </source>
</evidence>
<sequence length="785" mass="92990">MFLNLKLFLFLFLVLTKNTYQSGDDKAKWAMSDAEEYSSSESSNENWIHLQTDHLFSSIYSHPSSSYSPQIPQIDPRFIFPHLPIPQTIIKDCENEIKKENLTEEQIQINEENERKKFSELVKEHFIKFGWPEEEKFQNGKDYLLSKNILTKIDNWLLAVIEPNNKAFEQTYKSIEPDFGHTRDKVMKIVLDAVNEYSSCVIRSNQTKIIMITGPLSLRKLNKKGEEEFQFKGLFNDYTFDDSIKHSKTTHFFKILLIEIEKEKYCVDILIIRATRHELKRILSKGKNCRKEKLNEFGDDWKIQLEFIEWYLGIDLDEFMEAVGIGYHKDIKKCHNHHLSGKYKQNKKSNEIISNNIIEPTFEHKFNKICEKESDKQNIRIYKDFLVSFDRKRKIPKWTLELLDPLIINKIQRGGRCLRWDIDPKYKVEFQPTFHDYDDGKRHELEHGHNVPAYNHPTNVKQTFYYTNSAPQNKHMNGGHWRIIEEYIFCMARSGQTSVYTGPLFLPKEQIMKFMLIGKNELAVPTNFFKIAIVEYLNDIGEINYWIEAFVLPNEFNELMSKKIEEEIPLYKLKEKLPEFVFNCRNAGYKINQKENSKRINIHNLIANYSESVDFIEQNSEFRILTKIKKAIKNLKGGHKFYKDTVGEYKIIKEKIVEEKYLKEELENFENENEEDEVLEDAPVKEKLNLEKEDKLIKKNNQKKKEDRRQKRIKAKKAKRTNKIASTSNISESEKNIPQLEDSTSSRLDECSDNSNNNENEQVIEAEESNRVIWLKKIWKYLFSS</sequence>
<dbReference type="PANTHER" id="PTHR13966:SF5">
    <property type="entry name" value="ENDONUCLEASE G, MITOCHONDRIAL"/>
    <property type="match status" value="1"/>
</dbReference>
<dbReference type="GO" id="GO:0004521">
    <property type="term" value="F:RNA endonuclease activity"/>
    <property type="evidence" value="ECO:0007669"/>
    <property type="project" value="TreeGrafter"/>
</dbReference>
<dbReference type="GO" id="GO:0000014">
    <property type="term" value="F:single-stranded DNA endodeoxyribonuclease activity"/>
    <property type="evidence" value="ECO:0007669"/>
    <property type="project" value="TreeGrafter"/>
</dbReference>
<feature type="active site" description="Proton acceptor" evidence="4">
    <location>
        <position position="449"/>
    </location>
</feature>
<keyword evidence="5" id="KW-0479">Metal-binding</keyword>
<dbReference type="GO" id="GO:0003676">
    <property type="term" value="F:nucleic acid binding"/>
    <property type="evidence" value="ECO:0007669"/>
    <property type="project" value="InterPro"/>
</dbReference>
<accession>A0A6V7W7E3</accession>